<accession>A0AAD4M4Q2</accession>
<evidence type="ECO:0000313" key="3">
    <source>
        <dbReference type="Proteomes" id="UP001203297"/>
    </source>
</evidence>
<reference evidence="2" key="1">
    <citation type="journal article" date="2022" name="New Phytol.">
        <title>Evolutionary transition to the ectomycorrhizal habit in the genomes of a hyperdiverse lineage of mushroom-forming fungi.</title>
        <authorList>
            <person name="Looney B."/>
            <person name="Miyauchi S."/>
            <person name="Morin E."/>
            <person name="Drula E."/>
            <person name="Courty P.E."/>
            <person name="Kohler A."/>
            <person name="Kuo A."/>
            <person name="LaButti K."/>
            <person name="Pangilinan J."/>
            <person name="Lipzen A."/>
            <person name="Riley R."/>
            <person name="Andreopoulos W."/>
            <person name="He G."/>
            <person name="Johnson J."/>
            <person name="Nolan M."/>
            <person name="Tritt A."/>
            <person name="Barry K.W."/>
            <person name="Grigoriev I.V."/>
            <person name="Nagy L.G."/>
            <person name="Hibbett D."/>
            <person name="Henrissat B."/>
            <person name="Matheny P.B."/>
            <person name="Labbe J."/>
            <person name="Martin F.M."/>
        </authorList>
    </citation>
    <scope>NUCLEOTIDE SEQUENCE</scope>
    <source>
        <strain evidence="2">BPL690</strain>
    </source>
</reference>
<evidence type="ECO:0000256" key="1">
    <source>
        <dbReference type="SAM" id="SignalP"/>
    </source>
</evidence>
<dbReference type="Proteomes" id="UP001203297">
    <property type="component" value="Unassembled WGS sequence"/>
</dbReference>
<keyword evidence="3" id="KW-1185">Reference proteome</keyword>
<sequence>MVPAVLVLGVVVVCAHSIRIRIVGLGPEFGIDDHQGDCCQIEKLIPTYLPASILCTLEPMSLEFCGPKSDFCDELRRTISIFTVREFRRLY</sequence>
<evidence type="ECO:0008006" key="4">
    <source>
        <dbReference type="Google" id="ProtNLM"/>
    </source>
</evidence>
<comment type="caution">
    <text evidence="2">The sequence shown here is derived from an EMBL/GenBank/DDBJ whole genome shotgun (WGS) entry which is preliminary data.</text>
</comment>
<dbReference type="AlphaFoldDB" id="A0AAD4M4Q2"/>
<dbReference type="EMBL" id="WTXG01000015">
    <property type="protein sequence ID" value="KAI0301179.1"/>
    <property type="molecule type" value="Genomic_DNA"/>
</dbReference>
<gene>
    <name evidence="2" type="ORF">B0F90DRAFT_1719994</name>
</gene>
<protein>
    <recommendedName>
        <fullName evidence="4">Secreted protein</fullName>
    </recommendedName>
</protein>
<feature type="signal peptide" evidence="1">
    <location>
        <begin position="1"/>
        <end position="17"/>
    </location>
</feature>
<feature type="chain" id="PRO_5042239931" description="Secreted protein" evidence="1">
    <location>
        <begin position="18"/>
        <end position="91"/>
    </location>
</feature>
<organism evidence="2 3">
    <name type="scientific">Multifurca ochricompacta</name>
    <dbReference type="NCBI Taxonomy" id="376703"/>
    <lineage>
        <taxon>Eukaryota</taxon>
        <taxon>Fungi</taxon>
        <taxon>Dikarya</taxon>
        <taxon>Basidiomycota</taxon>
        <taxon>Agaricomycotina</taxon>
        <taxon>Agaricomycetes</taxon>
        <taxon>Russulales</taxon>
        <taxon>Russulaceae</taxon>
        <taxon>Multifurca</taxon>
    </lineage>
</organism>
<name>A0AAD4M4Q2_9AGAM</name>
<keyword evidence="1" id="KW-0732">Signal</keyword>
<evidence type="ECO:0000313" key="2">
    <source>
        <dbReference type="EMBL" id="KAI0301179.1"/>
    </source>
</evidence>
<proteinExistence type="predicted"/>